<dbReference type="EMBL" id="CP020925">
    <property type="protein sequence ID" value="ATP17190.1"/>
    <property type="molecule type" value="Genomic_DNA"/>
</dbReference>
<dbReference type="GO" id="GO:0006508">
    <property type="term" value="P:proteolysis"/>
    <property type="evidence" value="ECO:0007669"/>
    <property type="project" value="InterPro"/>
</dbReference>
<evidence type="ECO:0000256" key="1">
    <source>
        <dbReference type="SAM" id="SignalP"/>
    </source>
</evidence>
<evidence type="ECO:0000313" key="4">
    <source>
        <dbReference type="Proteomes" id="UP000037029"/>
    </source>
</evidence>
<dbReference type="Proteomes" id="UP000037029">
    <property type="component" value="Chromosome"/>
</dbReference>
<gene>
    <name evidence="3" type="ORF">BV87_01465</name>
</gene>
<evidence type="ECO:0000259" key="2">
    <source>
        <dbReference type="Pfam" id="PF00326"/>
    </source>
</evidence>
<dbReference type="InterPro" id="IPR029058">
    <property type="entry name" value="AB_hydrolase_fold"/>
</dbReference>
<keyword evidence="1" id="KW-0732">Signal</keyword>
<dbReference type="RefSeq" id="WP_048938918.1">
    <property type="nucleotide sequence ID" value="NZ_CP020925.1"/>
</dbReference>
<dbReference type="SUPFAM" id="SSF53474">
    <property type="entry name" value="alpha/beta-Hydrolases"/>
    <property type="match status" value="1"/>
</dbReference>
<dbReference type="Gene3D" id="3.40.50.1820">
    <property type="entry name" value="alpha/beta hydrolase"/>
    <property type="match status" value="1"/>
</dbReference>
<feature type="domain" description="Peptidase S9 prolyl oligopeptidase catalytic" evidence="2">
    <location>
        <begin position="537"/>
        <end position="693"/>
    </location>
</feature>
<name>A0A0J9FL87_SPHYA</name>
<feature type="signal peptide" evidence="1">
    <location>
        <begin position="1"/>
        <end position="27"/>
    </location>
</feature>
<sequence>MLMRVGTCLAILLTLAAAQPMVGRAVAAQGHFWTMDDILAIPAVAGTALADDGRTLAYILRVANRKENRTEFELHVTNFQPDGDRILARSIWMERLQAVPGKMAWSLLIDQGQGVQLYQFGNNGAMQALVVNPEPVLVGSADGAQFGYGFTGPVRFGLAYYDWSPDGRRLFYSLLRAEDEKGEIRHDEDVTRLTIYRRRGPRVTAHFFLKEDGGPPLWIADVFGPDRVGRYMGGMPIWHDDALDYALQADNLNVPHIQRYRWRFEDRKSRPLDEGPALFADRIAGPHDGTVAIERVNQQRRLRERTIDGRLIDYGVLDATLSDPRSPGHWRSPDGSVALIAVRFTSAGRYGLIRLDTAGRVARIEVPESLTHCSFAPRLSEGVCVREGVTRAASFVRVTVGTGRIEALQPLSPRHDAITPLRVETRILTNAYGFRARSLIIYPRAYKSGQRYPAVLVTHGSDADERFGSKDIQWDYPIQLFAERGYMVILANEPDVSQSDELEKASADRNMCGGATPPAEIQRLGWLNQIESFRVILHALDTEGLIDPRHVGIAGYSYGSQIANVAVTQADLFSAASSGDGGFLEPTSYRTHQCVYRAIYGGAPGDPVAQPNYAALAPSYRARFAQAPVLQQIAEPHESAIDFHQALRAAQIPSEISLYPGESWASDETHFFHLPSNQLGAMAENLEWFDYWLRDLPPSAGPDGARRARWEAMRLARPKSGDR</sequence>
<reference evidence="3 4" key="1">
    <citation type="submission" date="2017-04" db="EMBL/GenBank/DDBJ databases">
        <title>Characterization, genome and methylation analysis of a phthalic acid esters degrading strain Sphingobium yanoikuyae SHJ.</title>
        <authorList>
            <person name="Feng L."/>
        </authorList>
    </citation>
    <scope>NUCLEOTIDE SEQUENCE [LARGE SCALE GENOMIC DNA]</scope>
    <source>
        <strain evidence="3 4">SHJ</strain>
    </source>
</reference>
<dbReference type="InterPro" id="IPR001375">
    <property type="entry name" value="Peptidase_S9_cat"/>
</dbReference>
<dbReference type="Pfam" id="PF00326">
    <property type="entry name" value="Peptidase_S9"/>
    <property type="match status" value="1"/>
</dbReference>
<dbReference type="AlphaFoldDB" id="A0A0J9FL87"/>
<proteinExistence type="predicted"/>
<protein>
    <submittedName>
        <fullName evidence="3">Prolyl oligopeptidase</fullName>
    </submittedName>
</protein>
<dbReference type="GO" id="GO:0008236">
    <property type="term" value="F:serine-type peptidase activity"/>
    <property type="evidence" value="ECO:0007669"/>
    <property type="project" value="InterPro"/>
</dbReference>
<accession>A0A0J9FL87</accession>
<evidence type="ECO:0000313" key="3">
    <source>
        <dbReference type="EMBL" id="ATP17190.1"/>
    </source>
</evidence>
<organism evidence="3 4">
    <name type="scientific">Sphingobium yanoikuyae</name>
    <name type="common">Sphingomonas yanoikuyae</name>
    <dbReference type="NCBI Taxonomy" id="13690"/>
    <lineage>
        <taxon>Bacteria</taxon>
        <taxon>Pseudomonadati</taxon>
        <taxon>Pseudomonadota</taxon>
        <taxon>Alphaproteobacteria</taxon>
        <taxon>Sphingomonadales</taxon>
        <taxon>Sphingomonadaceae</taxon>
        <taxon>Sphingobium</taxon>
    </lineage>
</organism>
<feature type="chain" id="PRO_5030009639" evidence="1">
    <location>
        <begin position="28"/>
        <end position="723"/>
    </location>
</feature>